<proteinExistence type="predicted"/>
<evidence type="ECO:0000313" key="1">
    <source>
        <dbReference type="EMBL" id="WVZ16570.1"/>
    </source>
</evidence>
<evidence type="ECO:0000313" key="2">
    <source>
        <dbReference type="Proteomes" id="UP001374535"/>
    </source>
</evidence>
<gene>
    <name evidence="1" type="ORF">V8G54_009552</name>
</gene>
<organism evidence="1 2">
    <name type="scientific">Vigna mungo</name>
    <name type="common">Black gram</name>
    <name type="synonym">Phaseolus mungo</name>
    <dbReference type="NCBI Taxonomy" id="3915"/>
    <lineage>
        <taxon>Eukaryota</taxon>
        <taxon>Viridiplantae</taxon>
        <taxon>Streptophyta</taxon>
        <taxon>Embryophyta</taxon>
        <taxon>Tracheophyta</taxon>
        <taxon>Spermatophyta</taxon>
        <taxon>Magnoliopsida</taxon>
        <taxon>eudicotyledons</taxon>
        <taxon>Gunneridae</taxon>
        <taxon>Pentapetalae</taxon>
        <taxon>rosids</taxon>
        <taxon>fabids</taxon>
        <taxon>Fabales</taxon>
        <taxon>Fabaceae</taxon>
        <taxon>Papilionoideae</taxon>
        <taxon>50 kb inversion clade</taxon>
        <taxon>NPAAA clade</taxon>
        <taxon>indigoferoid/millettioid clade</taxon>
        <taxon>Phaseoleae</taxon>
        <taxon>Vigna</taxon>
    </lineage>
</organism>
<sequence length="106" mass="11993">MKQKEIKIYKNDDKRRNQIEAYTPRLSGTHGILAFSIGTALSTTRTLALRLFGFSISSNRITTPTLPLRQTTFQLPLPTLAPHQNFSSTSRVLSAQTLADYMELFF</sequence>
<name>A0AAQ3NWD2_VIGMU</name>
<dbReference type="AlphaFoldDB" id="A0AAQ3NWD2"/>
<keyword evidence="2" id="KW-1185">Reference proteome</keyword>
<dbReference type="Proteomes" id="UP001374535">
    <property type="component" value="Chromosome 3"/>
</dbReference>
<dbReference type="EMBL" id="CP144698">
    <property type="protein sequence ID" value="WVZ16570.1"/>
    <property type="molecule type" value="Genomic_DNA"/>
</dbReference>
<protein>
    <submittedName>
        <fullName evidence="1">Uncharacterized protein</fullName>
    </submittedName>
</protein>
<reference evidence="1 2" key="1">
    <citation type="journal article" date="2023" name="Life. Sci Alliance">
        <title>Evolutionary insights into 3D genome organization and epigenetic landscape of Vigna mungo.</title>
        <authorList>
            <person name="Junaid A."/>
            <person name="Singh B."/>
            <person name="Bhatia S."/>
        </authorList>
    </citation>
    <scope>NUCLEOTIDE SEQUENCE [LARGE SCALE GENOMIC DNA]</scope>
    <source>
        <strain evidence="1">Urdbean</strain>
    </source>
</reference>
<accession>A0AAQ3NWD2</accession>